<evidence type="ECO:0000256" key="1">
    <source>
        <dbReference type="ARBA" id="ARBA00022603"/>
    </source>
</evidence>
<proteinExistence type="predicted"/>
<dbReference type="CDD" id="cd02440">
    <property type="entry name" value="AdoMet_MTases"/>
    <property type="match status" value="1"/>
</dbReference>
<sequence>MRVIAGKYRSRMLKTVENNRTRPTTDKNKENLFNMIGPYFDGGNCLDLFAGSGGLGIEALSRGMEFLVAVDKQYAAFKVIKENLASLKIDNAKVLKMDYRKALATLANEDIQFDLVLLDPPYDMKINQNIMDTLYKQHMLKEGCIIVVEDRLEERLTFEKPFELVKENQYGITIMQIVRFGGYDHD</sequence>
<evidence type="ECO:0000256" key="2">
    <source>
        <dbReference type="ARBA" id="ARBA00022679"/>
    </source>
</evidence>
<keyword evidence="2 3" id="KW-0808">Transferase</keyword>
<dbReference type="GO" id="GO:0003676">
    <property type="term" value="F:nucleic acid binding"/>
    <property type="evidence" value="ECO:0007669"/>
    <property type="project" value="InterPro"/>
</dbReference>
<dbReference type="OrthoDB" id="9803017at2"/>
<keyword evidence="4" id="KW-1185">Reference proteome</keyword>
<dbReference type="SUPFAM" id="SSF53335">
    <property type="entry name" value="S-adenosyl-L-methionine-dependent methyltransferases"/>
    <property type="match status" value="1"/>
</dbReference>
<dbReference type="Gene3D" id="3.40.50.150">
    <property type="entry name" value="Vaccinia Virus protein VP39"/>
    <property type="match status" value="1"/>
</dbReference>
<dbReference type="Proteomes" id="UP000183028">
    <property type="component" value="Unassembled WGS sequence"/>
</dbReference>
<dbReference type="InterPro" id="IPR004398">
    <property type="entry name" value="RNA_MeTrfase_RsmD"/>
</dbReference>
<dbReference type="Pfam" id="PF03602">
    <property type="entry name" value="Cons_hypoth95"/>
    <property type="match status" value="1"/>
</dbReference>
<dbReference type="GO" id="GO:0008168">
    <property type="term" value="F:methyltransferase activity"/>
    <property type="evidence" value="ECO:0007669"/>
    <property type="project" value="UniProtKB-KW"/>
</dbReference>
<dbReference type="eggNOG" id="COG0742">
    <property type="taxonomic scope" value="Bacteria"/>
</dbReference>
<keyword evidence="1 3" id="KW-0489">Methyltransferase</keyword>
<dbReference type="PANTHER" id="PTHR43542:SF1">
    <property type="entry name" value="METHYLTRANSFERASE"/>
    <property type="match status" value="1"/>
</dbReference>
<dbReference type="PIRSF" id="PIRSF004553">
    <property type="entry name" value="CHP00095"/>
    <property type="match status" value="1"/>
</dbReference>
<dbReference type="GO" id="GO:0031167">
    <property type="term" value="P:rRNA methylation"/>
    <property type="evidence" value="ECO:0007669"/>
    <property type="project" value="InterPro"/>
</dbReference>
<dbReference type="PROSITE" id="PS00092">
    <property type="entry name" value="N6_MTASE"/>
    <property type="match status" value="1"/>
</dbReference>
<dbReference type="InterPro" id="IPR029063">
    <property type="entry name" value="SAM-dependent_MTases_sf"/>
</dbReference>
<dbReference type="AlphaFoldDB" id="A0A1H6RMU5"/>
<dbReference type="NCBIfam" id="TIGR00095">
    <property type="entry name" value="16S rRNA (guanine(966)-N(2))-methyltransferase RsmD"/>
    <property type="match status" value="1"/>
</dbReference>
<evidence type="ECO:0000313" key="3">
    <source>
        <dbReference type="EMBL" id="SEI57099.1"/>
    </source>
</evidence>
<protein>
    <submittedName>
        <fullName evidence="3">16S rRNA (Guanine(966)-N(2))-methyltransferase RsmD</fullName>
    </submittedName>
</protein>
<dbReference type="PANTHER" id="PTHR43542">
    <property type="entry name" value="METHYLTRANSFERASE"/>
    <property type="match status" value="1"/>
</dbReference>
<dbReference type="RefSeq" id="WP_074731432.1">
    <property type="nucleotide sequence ID" value="NZ_CACVPP010000017.1"/>
</dbReference>
<reference evidence="4" key="1">
    <citation type="submission" date="2016-10" db="EMBL/GenBank/DDBJ databases">
        <authorList>
            <person name="Varghese N."/>
        </authorList>
    </citation>
    <scope>NUCLEOTIDE SEQUENCE [LARGE SCALE GENOMIC DNA]</scope>
    <source>
        <strain evidence="4">DSM 20406</strain>
    </source>
</reference>
<name>A0A1H6RMU5_9FIRM</name>
<accession>A0A1H6RMU5</accession>
<gene>
    <name evidence="3" type="ORF">SAMN04487834_101016</name>
</gene>
<dbReference type="InterPro" id="IPR002052">
    <property type="entry name" value="DNA_methylase_N6_adenine_CS"/>
</dbReference>
<organism evidence="3 4">
    <name type="scientific">Sharpea azabuensis</name>
    <dbReference type="NCBI Taxonomy" id="322505"/>
    <lineage>
        <taxon>Bacteria</taxon>
        <taxon>Bacillati</taxon>
        <taxon>Bacillota</taxon>
        <taxon>Erysipelotrichia</taxon>
        <taxon>Erysipelotrichales</taxon>
        <taxon>Coprobacillaceae</taxon>
        <taxon>Sharpea</taxon>
    </lineage>
</organism>
<dbReference type="STRING" id="322505.SAMN04487836_1255"/>
<dbReference type="EMBL" id="FNYK01000010">
    <property type="protein sequence ID" value="SEI57099.1"/>
    <property type="molecule type" value="Genomic_DNA"/>
</dbReference>
<evidence type="ECO:0000313" key="4">
    <source>
        <dbReference type="Proteomes" id="UP000183028"/>
    </source>
</evidence>